<evidence type="ECO:0000313" key="2">
    <source>
        <dbReference type="Proteomes" id="UP000664940"/>
    </source>
</evidence>
<name>A0A833ZMA9_9CHIR</name>
<evidence type="ECO:0000313" key="1">
    <source>
        <dbReference type="EMBL" id="KAF6095132.1"/>
    </source>
</evidence>
<comment type="caution">
    <text evidence="1">The sequence shown here is derived from an EMBL/GenBank/DDBJ whole genome shotgun (WGS) entry which is preliminary data.</text>
</comment>
<dbReference type="EMBL" id="JABVXQ010000008">
    <property type="protein sequence ID" value="KAF6095132.1"/>
    <property type="molecule type" value="Genomic_DNA"/>
</dbReference>
<protein>
    <submittedName>
        <fullName evidence="1">Uncharacterized protein</fullName>
    </submittedName>
</protein>
<organism evidence="1 2">
    <name type="scientific">Phyllostomus discolor</name>
    <name type="common">pale spear-nosed bat</name>
    <dbReference type="NCBI Taxonomy" id="89673"/>
    <lineage>
        <taxon>Eukaryota</taxon>
        <taxon>Metazoa</taxon>
        <taxon>Chordata</taxon>
        <taxon>Craniata</taxon>
        <taxon>Vertebrata</taxon>
        <taxon>Euteleostomi</taxon>
        <taxon>Mammalia</taxon>
        <taxon>Eutheria</taxon>
        <taxon>Laurasiatheria</taxon>
        <taxon>Chiroptera</taxon>
        <taxon>Yangochiroptera</taxon>
        <taxon>Phyllostomidae</taxon>
        <taxon>Phyllostominae</taxon>
        <taxon>Phyllostomus</taxon>
    </lineage>
</organism>
<accession>A0A833ZMA9</accession>
<sequence>MSVGGRSIVLYAGPNPGDLHSSSHHPTLTQSVSTSCLFHLQHVGSNHSNRLHQLQLGATSIVAYLDYSKTLLTGHAASTPAPFFPVKQPERSCHFLPRWPPNLFRIKAKFLHTQPLSSYAPSASSYTDLSLPCACGAHPTPQGLCWVSSSGDSSHR</sequence>
<dbReference type="AlphaFoldDB" id="A0A833ZMA9"/>
<gene>
    <name evidence="1" type="ORF">HJG60_012099</name>
</gene>
<proteinExistence type="predicted"/>
<dbReference type="Proteomes" id="UP000664940">
    <property type="component" value="Unassembled WGS sequence"/>
</dbReference>
<reference evidence="1 2" key="1">
    <citation type="journal article" date="2020" name="Nature">
        <title>Six reference-quality genomes reveal evolution of bat adaptations.</title>
        <authorList>
            <person name="Jebb D."/>
            <person name="Huang Z."/>
            <person name="Pippel M."/>
            <person name="Hughes G.M."/>
            <person name="Lavrichenko K."/>
            <person name="Devanna P."/>
            <person name="Winkler S."/>
            <person name="Jermiin L.S."/>
            <person name="Skirmuntt E.C."/>
            <person name="Katzourakis A."/>
            <person name="Burkitt-Gray L."/>
            <person name="Ray D.A."/>
            <person name="Sullivan K.A.M."/>
            <person name="Roscito J.G."/>
            <person name="Kirilenko B.M."/>
            <person name="Davalos L.M."/>
            <person name="Corthals A.P."/>
            <person name="Power M.L."/>
            <person name="Jones G."/>
            <person name="Ransome R.D."/>
            <person name="Dechmann D.K.N."/>
            <person name="Locatelli A.G."/>
            <person name="Puechmaille S.J."/>
            <person name="Fedrigo O."/>
            <person name="Jarvis E.D."/>
            <person name="Hiller M."/>
            <person name="Vernes S.C."/>
            <person name="Myers E.W."/>
            <person name="Teeling E.C."/>
        </authorList>
    </citation>
    <scope>NUCLEOTIDE SEQUENCE [LARGE SCALE GENOMIC DNA]</scope>
    <source>
        <strain evidence="1">Bat1K_MPI-CBG_1</strain>
    </source>
</reference>